<evidence type="ECO:0000256" key="7">
    <source>
        <dbReference type="ARBA" id="ARBA00023136"/>
    </source>
</evidence>
<feature type="transmembrane region" description="Helical" evidence="9">
    <location>
        <begin position="341"/>
        <end position="365"/>
    </location>
</feature>
<feature type="domain" description="VHS" evidence="10">
    <location>
        <begin position="623"/>
        <end position="751"/>
    </location>
</feature>
<dbReference type="GO" id="GO:0035091">
    <property type="term" value="F:phosphatidylinositol binding"/>
    <property type="evidence" value="ECO:0007669"/>
    <property type="project" value="InterPro"/>
</dbReference>
<feature type="compositionally biased region" description="Basic residues" evidence="8">
    <location>
        <begin position="808"/>
        <end position="821"/>
    </location>
</feature>
<evidence type="ECO:0000256" key="5">
    <source>
        <dbReference type="ARBA" id="ARBA00022927"/>
    </source>
</evidence>
<dbReference type="PROSITE" id="PS50179">
    <property type="entry name" value="VHS"/>
    <property type="match status" value="1"/>
</dbReference>
<proteinExistence type="predicted"/>
<dbReference type="GO" id="GO:0015031">
    <property type="term" value="P:protein transport"/>
    <property type="evidence" value="ECO:0007669"/>
    <property type="project" value="UniProtKB-KW"/>
</dbReference>
<feature type="transmembrane region" description="Helical" evidence="9">
    <location>
        <begin position="190"/>
        <end position="208"/>
    </location>
</feature>
<dbReference type="GO" id="GO:0030026">
    <property type="term" value="P:intracellular manganese ion homeostasis"/>
    <property type="evidence" value="ECO:0007669"/>
    <property type="project" value="TreeGrafter"/>
</dbReference>
<dbReference type="GO" id="GO:0015086">
    <property type="term" value="F:cadmium ion transmembrane transporter activity"/>
    <property type="evidence" value="ECO:0007669"/>
    <property type="project" value="TreeGrafter"/>
</dbReference>
<evidence type="ECO:0000256" key="8">
    <source>
        <dbReference type="SAM" id="MobiDB-lite"/>
    </source>
</evidence>
<feature type="region of interest" description="Disordered" evidence="8">
    <location>
        <begin position="1"/>
        <end position="21"/>
    </location>
</feature>
<dbReference type="PANTHER" id="PTHR11706">
    <property type="entry name" value="SOLUTE CARRIER PROTEIN FAMILY 11 MEMBER"/>
    <property type="match status" value="1"/>
</dbReference>
<feature type="compositionally biased region" description="Polar residues" evidence="8">
    <location>
        <begin position="776"/>
        <end position="793"/>
    </location>
</feature>
<feature type="transmembrane region" description="Helical" evidence="9">
    <location>
        <begin position="220"/>
        <end position="242"/>
    </location>
</feature>
<protein>
    <submittedName>
        <fullName evidence="12">Manganese transporter SMF1</fullName>
    </submittedName>
</protein>
<comment type="subunit">
    <text evidence="2">Component of the ESCRT-0 complex composed of HSE1 and VPS27.</text>
</comment>
<dbReference type="Pfam" id="PF00790">
    <property type="entry name" value="VHS"/>
    <property type="match status" value="1"/>
</dbReference>
<dbReference type="PROSITE" id="PS50909">
    <property type="entry name" value="GAT"/>
    <property type="match status" value="1"/>
</dbReference>
<dbReference type="PANTHER" id="PTHR11706:SF101">
    <property type="entry name" value="MANGANESE TRANSPORTER SMF1"/>
    <property type="match status" value="1"/>
</dbReference>
<accession>A0A0L0N935</accession>
<evidence type="ECO:0000256" key="2">
    <source>
        <dbReference type="ARBA" id="ARBA00011446"/>
    </source>
</evidence>
<dbReference type="Pfam" id="PF01566">
    <property type="entry name" value="Nramp"/>
    <property type="match status" value="1"/>
</dbReference>
<dbReference type="STRING" id="1163406.A0A0L0N935"/>
<dbReference type="InterPro" id="IPR044103">
    <property type="entry name" value="GAT_LSB5"/>
</dbReference>
<dbReference type="SMART" id="SM00288">
    <property type="entry name" value="VHS"/>
    <property type="match status" value="1"/>
</dbReference>
<evidence type="ECO:0000256" key="3">
    <source>
        <dbReference type="ARBA" id="ARBA00022448"/>
    </source>
</evidence>
<feature type="transmembrane region" description="Helical" evidence="9">
    <location>
        <begin position="74"/>
        <end position="94"/>
    </location>
</feature>
<evidence type="ECO:0000256" key="4">
    <source>
        <dbReference type="ARBA" id="ARBA00022692"/>
    </source>
</evidence>
<dbReference type="PRINTS" id="PR00447">
    <property type="entry name" value="NATRESASSCMP"/>
</dbReference>
<dbReference type="Gene3D" id="1.20.58.160">
    <property type="match status" value="1"/>
</dbReference>
<comment type="subcellular location">
    <subcellularLocation>
        <location evidence="1">Membrane</location>
        <topology evidence="1">Multi-pass membrane protein</topology>
    </subcellularLocation>
</comment>
<feature type="region of interest" description="Disordered" evidence="8">
    <location>
        <begin position="942"/>
        <end position="1021"/>
    </location>
</feature>
<dbReference type="CDD" id="cd14232">
    <property type="entry name" value="GAT_LSB5"/>
    <property type="match status" value="1"/>
</dbReference>
<dbReference type="SUPFAM" id="SSF89009">
    <property type="entry name" value="GAT-like domain"/>
    <property type="match status" value="1"/>
</dbReference>
<dbReference type="NCBIfam" id="NF037982">
    <property type="entry name" value="Nramp_1"/>
    <property type="match status" value="1"/>
</dbReference>
<dbReference type="InterPro" id="IPR008942">
    <property type="entry name" value="ENTH_VHS"/>
</dbReference>
<dbReference type="AlphaFoldDB" id="A0A0L0N935"/>
<reference evidence="12 13" key="1">
    <citation type="journal article" date="2015" name="BMC Genomics">
        <title>The genome of the truffle-parasite Tolypocladium ophioglossoides and the evolution of antifungal peptaibiotics.</title>
        <authorList>
            <person name="Quandt C.A."/>
            <person name="Bushley K.E."/>
            <person name="Spatafora J.W."/>
        </authorList>
    </citation>
    <scope>NUCLEOTIDE SEQUENCE [LARGE SCALE GENOMIC DNA]</scope>
    <source>
        <strain evidence="12 13">CBS 100239</strain>
    </source>
</reference>
<dbReference type="InterPro" id="IPR038425">
    <property type="entry name" value="GAT_sf"/>
</dbReference>
<dbReference type="NCBIfam" id="TIGR01197">
    <property type="entry name" value="nramp"/>
    <property type="match status" value="1"/>
</dbReference>
<organism evidence="12 13">
    <name type="scientific">Tolypocladium ophioglossoides (strain CBS 100239)</name>
    <name type="common">Snaketongue truffleclub</name>
    <name type="synonym">Elaphocordyceps ophioglossoides</name>
    <dbReference type="NCBI Taxonomy" id="1163406"/>
    <lineage>
        <taxon>Eukaryota</taxon>
        <taxon>Fungi</taxon>
        <taxon>Dikarya</taxon>
        <taxon>Ascomycota</taxon>
        <taxon>Pezizomycotina</taxon>
        <taxon>Sordariomycetes</taxon>
        <taxon>Hypocreomycetidae</taxon>
        <taxon>Hypocreales</taxon>
        <taxon>Ophiocordycipitaceae</taxon>
        <taxon>Tolypocladium</taxon>
    </lineage>
</organism>
<dbReference type="EMBL" id="LFRF01000012">
    <property type="protein sequence ID" value="KND90566.1"/>
    <property type="molecule type" value="Genomic_DNA"/>
</dbReference>
<dbReference type="SUPFAM" id="SSF48464">
    <property type="entry name" value="ENTH/VHS domain"/>
    <property type="match status" value="1"/>
</dbReference>
<feature type="transmembrane region" description="Helical" evidence="9">
    <location>
        <begin position="266"/>
        <end position="289"/>
    </location>
</feature>
<keyword evidence="5" id="KW-0653">Protein transport</keyword>
<keyword evidence="6 9" id="KW-1133">Transmembrane helix</keyword>
<evidence type="ECO:0000313" key="13">
    <source>
        <dbReference type="Proteomes" id="UP000036947"/>
    </source>
</evidence>
<dbReference type="GO" id="GO:0034755">
    <property type="term" value="P:iron ion transmembrane transport"/>
    <property type="evidence" value="ECO:0007669"/>
    <property type="project" value="TreeGrafter"/>
</dbReference>
<dbReference type="GO" id="GO:0005886">
    <property type="term" value="C:plasma membrane"/>
    <property type="evidence" value="ECO:0007669"/>
    <property type="project" value="TreeGrafter"/>
</dbReference>
<feature type="transmembrane region" description="Helical" evidence="9">
    <location>
        <begin position="462"/>
        <end position="481"/>
    </location>
</feature>
<feature type="compositionally biased region" description="Basic and acidic residues" evidence="8">
    <location>
        <begin position="797"/>
        <end position="807"/>
    </location>
</feature>
<evidence type="ECO:0000256" key="1">
    <source>
        <dbReference type="ARBA" id="ARBA00004141"/>
    </source>
</evidence>
<evidence type="ECO:0000259" key="10">
    <source>
        <dbReference type="PROSITE" id="PS50179"/>
    </source>
</evidence>
<gene>
    <name evidence="12" type="ORF">TOPH_04821</name>
</gene>
<feature type="transmembrane region" description="Helical" evidence="9">
    <location>
        <begin position="502"/>
        <end position="530"/>
    </location>
</feature>
<keyword evidence="13" id="KW-1185">Reference proteome</keyword>
<dbReference type="InterPro" id="IPR001046">
    <property type="entry name" value="NRAMP_fam"/>
</dbReference>
<name>A0A0L0N935_TOLOC</name>
<dbReference type="GO" id="GO:0006897">
    <property type="term" value="P:endocytosis"/>
    <property type="evidence" value="ECO:0007669"/>
    <property type="project" value="InterPro"/>
</dbReference>
<feature type="transmembrane region" description="Helical" evidence="9">
    <location>
        <begin position="156"/>
        <end position="184"/>
    </location>
</feature>
<comment type="caution">
    <text evidence="12">The sequence shown here is derived from an EMBL/GenBank/DDBJ whole genome shotgun (WGS) entry which is preliminary data.</text>
</comment>
<dbReference type="Gene3D" id="1.25.40.90">
    <property type="match status" value="1"/>
</dbReference>
<keyword evidence="4 9" id="KW-0812">Transmembrane</keyword>
<dbReference type="GO" id="GO:0005384">
    <property type="term" value="F:manganese ion transmembrane transporter activity"/>
    <property type="evidence" value="ECO:0007669"/>
    <property type="project" value="TreeGrafter"/>
</dbReference>
<dbReference type="Proteomes" id="UP000036947">
    <property type="component" value="Unassembled WGS sequence"/>
</dbReference>
<sequence>MRRHNAATGLSGSGTEMQDRESIQRAVEGLDAATAAAADDKRLSGEKSQAAVSVGCLSQSSAVKAKTVLAKTKHLFITFSKFIGPGFMISVAYIDPGNYATDIAGGASYEFKLLFIILLSNLFAILLQSLAIQLGTVTGLDLASMNRVYLPRWLNWFLYGLTEIAIIATDIAEVIGTAIALNLLIPKLPLVAGCALSIVDVMVILIFYRPDGAMKGLRLFEMFVVLLVLGVVVCFCIQLSMIKETSVGQIFRGYLPSSAIVESNGLYQACGILGATVMPHSLFLGSGIVQPRLREYDIKHGLMPEEPASTASSTNDGYDKITYIPSHAAIKHSLKYSITELTLSLFTFALFVNSSILIVSGASLYQNPDALSADIFGIHDLLAESISPAVGTIFALALLLSGVSAGIVCTVAGQMVSEGALRWKMKPWLRRLVTRSISITPSIIIAGAVGRSGLNSALTGSQVALSSVLPFVTLPLIYFTCRARYMTVQPGMARYTDEDGRPIAGSTAGAINMACPWWIAILAVLVWLMITVMNVANLPKRIQPKHMHLDASANHCTTTACVRPSTIVHLRLASFRHQRRPKLVLALDLDPFSPASPAGPAVSKSAHPWKKPYSAVTVTIENLTSESYGEEDLSGIPDLVDVIKLQASGPTEAARAIRKKLKYGNVHRQIRALVLLDGLIQNAGSHFQRAFADEPLLERLRVCGTSDLSDPAVKKKCTELYREWSQYASTPGLERVARLYKELPKRKVVVTQERSKVIQETENPFGDDEEEEAERASQQPAAGPSSQPWTPQTAPAFDRHFGHDKKKDKSKSKSKGGKRKPFNLEAEKEKMKSVLAESSIASTNLMNSLQSINRERERISENGVAVHHFEACKQLRRRILRYIHNVESEQWLGSLLHANDELVHALMSFEQLDQSLDADSDSDDELAEQAHLYRMATLKGKEDHPLHSPQSAHAPDLSSLSLEPAPRAAAPKLSSLTAPARPPRPSKKPVVPVEDDDDDDDPFGDDNVVETPATERAEPRW</sequence>
<feature type="compositionally biased region" description="Acidic residues" evidence="8">
    <location>
        <begin position="993"/>
        <end position="1008"/>
    </location>
</feature>
<evidence type="ECO:0000313" key="12">
    <source>
        <dbReference type="EMBL" id="KND90566.1"/>
    </source>
</evidence>
<keyword evidence="7 9" id="KW-0472">Membrane</keyword>
<feature type="transmembrane region" description="Helical" evidence="9">
    <location>
        <begin position="114"/>
        <end position="135"/>
    </location>
</feature>
<feature type="domain" description="GAT" evidence="11">
    <location>
        <begin position="826"/>
        <end position="914"/>
    </location>
</feature>
<feature type="transmembrane region" description="Helical" evidence="9">
    <location>
        <begin position="432"/>
        <end position="450"/>
    </location>
</feature>
<dbReference type="GO" id="GO:0007015">
    <property type="term" value="P:actin filament organization"/>
    <property type="evidence" value="ECO:0007669"/>
    <property type="project" value="InterPro"/>
</dbReference>
<feature type="region of interest" description="Disordered" evidence="8">
    <location>
        <begin position="758"/>
        <end position="829"/>
    </location>
</feature>
<dbReference type="GO" id="GO:0007034">
    <property type="term" value="P:vacuolar transport"/>
    <property type="evidence" value="ECO:0007669"/>
    <property type="project" value="UniProtKB-ARBA"/>
</dbReference>
<keyword evidence="3" id="KW-0813">Transport</keyword>
<dbReference type="InterPro" id="IPR002014">
    <property type="entry name" value="VHS_dom"/>
</dbReference>
<feature type="transmembrane region" description="Helical" evidence="9">
    <location>
        <begin position="385"/>
        <end position="411"/>
    </location>
</feature>
<dbReference type="Pfam" id="PF03127">
    <property type="entry name" value="GAT"/>
    <property type="match status" value="1"/>
</dbReference>
<dbReference type="InterPro" id="IPR004152">
    <property type="entry name" value="GAT_dom"/>
</dbReference>
<dbReference type="OrthoDB" id="409173at2759"/>
<evidence type="ECO:0000256" key="6">
    <source>
        <dbReference type="ARBA" id="ARBA00022989"/>
    </source>
</evidence>
<evidence type="ECO:0000256" key="9">
    <source>
        <dbReference type="SAM" id="Phobius"/>
    </source>
</evidence>
<evidence type="ECO:0000259" key="11">
    <source>
        <dbReference type="PROSITE" id="PS50909"/>
    </source>
</evidence>
<dbReference type="GO" id="GO:0043130">
    <property type="term" value="F:ubiquitin binding"/>
    <property type="evidence" value="ECO:0007669"/>
    <property type="project" value="InterPro"/>
</dbReference>
<dbReference type="CDD" id="cd16980">
    <property type="entry name" value="VHS_Lsb5"/>
    <property type="match status" value="1"/>
</dbReference>